<dbReference type="SUPFAM" id="SSF141259">
    <property type="entry name" value="CarD-like"/>
    <property type="match status" value="1"/>
</dbReference>
<sequence>MGWQRMYKVGDTIIHPLHGAGEIVEIVEEKVFDNVQKYYVVRILYNGMKILVPVNSAAEIGIRNVISEEEANKVFELLKDNNFKVDINNCGNYNKRIRENQQKLKSGNIYCVVEVLKMLAAREKVKGLSTNEKMMFNNAKQILVSELGLAKGLDMEEVEKMVDSILFELETAE</sequence>
<dbReference type="STRING" id="351627.Csac_1810"/>
<dbReference type="Gene3D" id="1.20.58.1290">
    <property type="entry name" value="CarD-like, C-terminal domain"/>
    <property type="match status" value="1"/>
</dbReference>
<evidence type="ECO:0000259" key="1">
    <source>
        <dbReference type="SMART" id="SM01058"/>
    </source>
</evidence>
<dbReference type="Pfam" id="PF21095">
    <property type="entry name" value="CarD_C"/>
    <property type="match status" value="1"/>
</dbReference>
<organism evidence="2 3">
    <name type="scientific">Caldicellulosiruptor saccharolyticus (strain ATCC 43494 / DSM 8903 / Tp8T 6331)</name>
    <dbReference type="NCBI Taxonomy" id="351627"/>
    <lineage>
        <taxon>Bacteria</taxon>
        <taxon>Bacillati</taxon>
        <taxon>Bacillota</taxon>
        <taxon>Bacillota incertae sedis</taxon>
        <taxon>Caldicellulosiruptorales</taxon>
        <taxon>Caldicellulosiruptoraceae</taxon>
        <taxon>Caldicellulosiruptor</taxon>
    </lineage>
</organism>
<dbReference type="InterPro" id="IPR048792">
    <property type="entry name" value="CarD_C"/>
</dbReference>
<dbReference type="AlphaFoldDB" id="A4XKG0"/>
<accession>A4XKG0</accession>
<evidence type="ECO:0000313" key="3">
    <source>
        <dbReference type="Proteomes" id="UP000000256"/>
    </source>
</evidence>
<protein>
    <submittedName>
        <fullName evidence="2">Transcriptional regulator, CarD family</fullName>
    </submittedName>
</protein>
<dbReference type="PANTHER" id="PTHR38447">
    <property type="entry name" value="TRANSCRIPTION FACTOR YDEB-RELATED"/>
    <property type="match status" value="1"/>
</dbReference>
<dbReference type="eggNOG" id="COG1329">
    <property type="taxonomic scope" value="Bacteria"/>
</dbReference>
<dbReference type="InterPro" id="IPR003711">
    <property type="entry name" value="CarD-like/TRCF_RID"/>
</dbReference>
<dbReference type="KEGG" id="csc:Csac_1810"/>
<dbReference type="InterPro" id="IPR052531">
    <property type="entry name" value="CarD-like_regulator"/>
</dbReference>
<dbReference type="Proteomes" id="UP000000256">
    <property type="component" value="Chromosome"/>
</dbReference>
<dbReference type="InterPro" id="IPR042215">
    <property type="entry name" value="CarD-like_C"/>
</dbReference>
<dbReference type="SMART" id="SM01058">
    <property type="entry name" value="CarD_TRCF"/>
    <property type="match status" value="1"/>
</dbReference>
<keyword evidence="3" id="KW-1185">Reference proteome</keyword>
<gene>
    <name evidence="2" type="ordered locus">Csac_1810</name>
</gene>
<dbReference type="PANTHER" id="PTHR38447:SF1">
    <property type="entry name" value="RNA POLYMERASE-BINDING TRANSCRIPTION FACTOR CARD"/>
    <property type="match status" value="1"/>
</dbReference>
<reference evidence="2 3" key="1">
    <citation type="journal article" date="2008" name="Appl. Environ. Microbiol.">
        <title>Hydrogenomics of the extremely thermophilic bacterium Caldicellulosiruptor saccharolyticus.</title>
        <authorList>
            <person name="van de Werken H.J."/>
            <person name="Verhaart M.R."/>
            <person name="VanFossen A.L."/>
            <person name="Willquist K."/>
            <person name="Lewis D.L."/>
            <person name="Nichols J.D."/>
            <person name="Goorissen H.P."/>
            <person name="Mongodin E.F."/>
            <person name="Nelson K.E."/>
            <person name="van Niel E.W."/>
            <person name="Stams A.J."/>
            <person name="Ward D.E."/>
            <person name="de Vos W.M."/>
            <person name="van der Oost J."/>
            <person name="Kelly R.M."/>
            <person name="Kengen S.W."/>
        </authorList>
    </citation>
    <scope>NUCLEOTIDE SEQUENCE [LARGE SCALE GENOMIC DNA]</scope>
    <source>
        <strain evidence="3">ATCC 43494 / DSM 8903 / Tp8T 6331</strain>
    </source>
</reference>
<name>A4XKG0_CALS8</name>
<dbReference type="EMBL" id="CP000679">
    <property type="protein sequence ID" value="ABP67395.1"/>
    <property type="molecule type" value="Genomic_DNA"/>
</dbReference>
<dbReference type="HOGENOM" id="CLU_048259_1_1_9"/>
<dbReference type="Pfam" id="PF02559">
    <property type="entry name" value="CarD_TRCF_RID"/>
    <property type="match status" value="1"/>
</dbReference>
<feature type="domain" description="CarD-like/TRCF RNAP-interacting" evidence="1">
    <location>
        <begin position="6"/>
        <end position="120"/>
    </location>
</feature>
<dbReference type="GO" id="GO:0009303">
    <property type="term" value="P:rRNA transcription"/>
    <property type="evidence" value="ECO:0007669"/>
    <property type="project" value="TreeGrafter"/>
</dbReference>
<proteinExistence type="predicted"/>
<dbReference type="InterPro" id="IPR036101">
    <property type="entry name" value="CarD-like/TRCF_RID_sf"/>
</dbReference>
<dbReference type="Gene3D" id="2.40.10.170">
    <property type="match status" value="1"/>
</dbReference>
<evidence type="ECO:0000313" key="2">
    <source>
        <dbReference type="EMBL" id="ABP67395.1"/>
    </source>
</evidence>